<dbReference type="Proteomes" id="UP000017944">
    <property type="component" value="Unassembled WGS sequence"/>
</dbReference>
<organism evidence="1 2">
    <name type="scientific">Shigella dysenteriae WRSd3</name>
    <dbReference type="NCBI Taxonomy" id="1401327"/>
    <lineage>
        <taxon>Bacteria</taxon>
        <taxon>Pseudomonadati</taxon>
        <taxon>Pseudomonadota</taxon>
        <taxon>Gammaproteobacteria</taxon>
        <taxon>Enterobacterales</taxon>
        <taxon>Enterobacteriaceae</taxon>
        <taxon>Shigella</taxon>
    </lineage>
</organism>
<proteinExistence type="predicted"/>
<reference evidence="1 2" key="1">
    <citation type="submission" date="2013-10" db="EMBL/GenBank/DDBJ databases">
        <title>Draft genomes and the virulence plasmids of Sd1617 vaccine constructs: WRSd3 and WRSd5.</title>
        <authorList>
            <person name="Aksomboon Vongsawan A."/>
            <person name="Venkatesan M.M."/>
            <person name="Vaisvil B."/>
            <person name="Emel G."/>
            <person name="Kepatral V."/>
            <person name="Sethabutr O."/>
            <person name="Serichantalergs O."/>
            <person name="Mason C."/>
        </authorList>
    </citation>
    <scope>NUCLEOTIDE SEQUENCE [LARGE SCALE GENOMIC DNA]</scope>
    <source>
        <strain evidence="1 2">WRSd3</strain>
    </source>
</reference>
<accession>A0A090NKR6</accession>
<evidence type="ECO:0000313" key="2">
    <source>
        <dbReference type="Proteomes" id="UP000017944"/>
    </source>
</evidence>
<name>A0A090NKR6_SHIDY</name>
<protein>
    <submittedName>
        <fullName evidence="1">Uncharacterized protein</fullName>
    </submittedName>
</protein>
<evidence type="ECO:0000313" key="1">
    <source>
        <dbReference type="EMBL" id="ESU80864.1"/>
    </source>
</evidence>
<dbReference type="AlphaFoldDB" id="A0A090NKR6"/>
<gene>
    <name evidence="1" type="ORF">WRSd3_01165</name>
</gene>
<comment type="caution">
    <text evidence="1">The sequence shown here is derived from an EMBL/GenBank/DDBJ whole genome shotgun (WGS) entry which is preliminary data.</text>
</comment>
<dbReference type="EMBL" id="AXUT01000084">
    <property type="protein sequence ID" value="ESU80864.1"/>
    <property type="molecule type" value="Genomic_DNA"/>
</dbReference>
<sequence length="36" mass="4170">MFPLLQIATVSYISLASGPRMLPFDVIFLTRFFFMV</sequence>